<protein>
    <submittedName>
        <fullName evidence="4">Alpha/beta-hydrolase</fullName>
    </submittedName>
</protein>
<dbReference type="STRING" id="1095630.A0A2J6TQV8"/>
<dbReference type="GeneID" id="36581957"/>
<feature type="region of interest" description="Disordered" evidence="2">
    <location>
        <begin position="668"/>
        <end position="768"/>
    </location>
</feature>
<feature type="region of interest" description="Disordered" evidence="2">
    <location>
        <begin position="507"/>
        <end position="535"/>
    </location>
</feature>
<evidence type="ECO:0000313" key="5">
    <source>
        <dbReference type="Proteomes" id="UP000235371"/>
    </source>
</evidence>
<dbReference type="GO" id="GO:0016787">
    <property type="term" value="F:hydrolase activity"/>
    <property type="evidence" value="ECO:0007669"/>
    <property type="project" value="UniProtKB-KW"/>
</dbReference>
<proteinExistence type="predicted"/>
<gene>
    <name evidence="4" type="ORF">K444DRAFT_518552</name>
</gene>
<feature type="compositionally biased region" description="Basic and acidic residues" evidence="2">
    <location>
        <begin position="668"/>
        <end position="677"/>
    </location>
</feature>
<dbReference type="SUPFAM" id="SSF53474">
    <property type="entry name" value="alpha/beta-Hydrolases"/>
    <property type="match status" value="1"/>
</dbReference>
<feature type="region of interest" description="Disordered" evidence="2">
    <location>
        <begin position="841"/>
        <end position="886"/>
    </location>
</feature>
<evidence type="ECO:0000259" key="3">
    <source>
        <dbReference type="Pfam" id="PF07859"/>
    </source>
</evidence>
<dbReference type="InParanoid" id="A0A2J6TQV8"/>
<dbReference type="InterPro" id="IPR029058">
    <property type="entry name" value="AB_hydrolase_fold"/>
</dbReference>
<evidence type="ECO:0000256" key="2">
    <source>
        <dbReference type="SAM" id="MobiDB-lite"/>
    </source>
</evidence>
<feature type="region of interest" description="Disordered" evidence="2">
    <location>
        <begin position="617"/>
        <end position="655"/>
    </location>
</feature>
<dbReference type="Proteomes" id="UP000235371">
    <property type="component" value="Unassembled WGS sequence"/>
</dbReference>
<reference evidence="4 5" key="1">
    <citation type="submission" date="2016-04" db="EMBL/GenBank/DDBJ databases">
        <title>A degradative enzymes factory behind the ericoid mycorrhizal symbiosis.</title>
        <authorList>
            <consortium name="DOE Joint Genome Institute"/>
            <person name="Martino E."/>
            <person name="Morin E."/>
            <person name="Grelet G."/>
            <person name="Kuo A."/>
            <person name="Kohler A."/>
            <person name="Daghino S."/>
            <person name="Barry K."/>
            <person name="Choi C."/>
            <person name="Cichocki N."/>
            <person name="Clum A."/>
            <person name="Copeland A."/>
            <person name="Hainaut M."/>
            <person name="Haridas S."/>
            <person name="Labutti K."/>
            <person name="Lindquist E."/>
            <person name="Lipzen A."/>
            <person name="Khouja H.-R."/>
            <person name="Murat C."/>
            <person name="Ohm R."/>
            <person name="Olson A."/>
            <person name="Spatafora J."/>
            <person name="Veneault-Fourrey C."/>
            <person name="Henrissat B."/>
            <person name="Grigoriev I."/>
            <person name="Martin F."/>
            <person name="Perotto S."/>
        </authorList>
    </citation>
    <scope>NUCLEOTIDE SEQUENCE [LARGE SCALE GENOMIC DNA]</scope>
    <source>
        <strain evidence="4 5">E</strain>
    </source>
</reference>
<feature type="compositionally biased region" description="Basic residues" evidence="2">
    <location>
        <begin position="709"/>
        <end position="720"/>
    </location>
</feature>
<feature type="domain" description="Alpha/beta hydrolase fold-3" evidence="3">
    <location>
        <begin position="370"/>
        <end position="420"/>
    </location>
</feature>
<feature type="domain" description="Alpha/beta hydrolase fold-3" evidence="3">
    <location>
        <begin position="145"/>
        <end position="259"/>
    </location>
</feature>
<feature type="compositionally biased region" description="Basic and acidic residues" evidence="2">
    <location>
        <begin position="692"/>
        <end position="708"/>
    </location>
</feature>
<dbReference type="OrthoDB" id="2336090at2759"/>
<accession>A0A2J6TQV8</accession>
<dbReference type="InterPro" id="IPR050300">
    <property type="entry name" value="GDXG_lipolytic_enzyme"/>
</dbReference>
<evidence type="ECO:0000313" key="4">
    <source>
        <dbReference type="EMBL" id="PMD65411.1"/>
    </source>
</evidence>
<keyword evidence="1 4" id="KW-0378">Hydrolase</keyword>
<feature type="compositionally biased region" description="Basic and acidic residues" evidence="2">
    <location>
        <begin position="850"/>
        <end position="862"/>
    </location>
</feature>
<dbReference type="EMBL" id="KZ613746">
    <property type="protein sequence ID" value="PMD65411.1"/>
    <property type="molecule type" value="Genomic_DNA"/>
</dbReference>
<dbReference type="PANTHER" id="PTHR48081:SF19">
    <property type="entry name" value="AB HYDROLASE SUPERFAMILY PROTEIN C4A8.06C"/>
    <property type="match status" value="1"/>
</dbReference>
<keyword evidence="5" id="KW-1185">Reference proteome</keyword>
<evidence type="ECO:0000256" key="1">
    <source>
        <dbReference type="ARBA" id="ARBA00022801"/>
    </source>
</evidence>
<dbReference type="PANTHER" id="PTHR48081">
    <property type="entry name" value="AB HYDROLASE SUPERFAMILY PROTEIN C4A8.06C"/>
    <property type="match status" value="1"/>
</dbReference>
<sequence length="919" mass="101357">MNTATVGAAVTPAVIETFLTHYLNRKPLAQKPTAHISYDEGIHLIRKFLIYASHHTVEEIQRFTSQWVPHPHWVKVDELKIADEYTTKAAQAVQEQLGHHGIEKVGGKTWWQWRRPGSELAAEWIEMRVDYQERKRTKNPGTRVMLYVHGGAYFFGSVDEHRYQMQRHARKLKARVFARTRYRLAPQFPFPCGLHDCLAAYLYLLTVQDPSHIILAGDSAGGGMVVSMMVILRDRGIPLPAGAILISPWCDLTHSFPSVAGDNPLDYVPPYGFQQKPSASWPPPNSDDMLAIEEGLVQSLSHNDHSKHHPSETDAVQGFHVDTHPNAGTQNANAASRMNGNVPTANTIPGSGRDLSIMIDGQLVEIKDQIQMYASNHLISHPLVSPILQPSLGGLPPLLIQTGGGEMLRDEQIYLAHKAANPTKYPPGDDFLDESPHDHNRNQVNRWKPTDVQLQVWDDLCHVAPTLSFTRPAKYMYRSIAQFGAWALARAQKTEIEILDDDDVSVISKSDSEEDDATAEKEKSGDAGYKAVGKAGDALPPFKDHMIRERVDRHGIIRPLEPESELPGCSLLPSEIGVIKEGPVKKWMTAKREWDTRYASAKRRVQKQRARELAQGYQQFGAGEVPPPSALAGRRKTGADLRERKKERSWGMSLWSLWGSKHDEDAIKLEQEADKAPETTLASAEDGAGARPLHDTKTNQGKLLDKGKKPSNSRSRSRRRTVTDQNQTENQDEVDENTPAADLLTVKNEKPGQPSDNHLAPEFAANGTNPAILLKVPTNEEYDLKRPKADGIAFPFSIAGHNASASMTTLTSEVGIPPTKDLRTKEVMESGVSVNSADIHAAAGTGSSSEEAKVMRENERPADGTVVFGKGKGKENSVPMSSVDSEKVAENGQVVGAERPPLETFVTAASNFPTHSTIA</sequence>
<name>A0A2J6TQV8_9HELO</name>
<dbReference type="Gene3D" id="3.40.50.1820">
    <property type="entry name" value="alpha/beta hydrolase"/>
    <property type="match status" value="1"/>
</dbReference>
<dbReference type="Pfam" id="PF07859">
    <property type="entry name" value="Abhydrolase_3"/>
    <property type="match status" value="2"/>
</dbReference>
<dbReference type="InterPro" id="IPR013094">
    <property type="entry name" value="AB_hydrolase_3"/>
</dbReference>
<organism evidence="4 5">
    <name type="scientific">Hyaloscypha bicolor E</name>
    <dbReference type="NCBI Taxonomy" id="1095630"/>
    <lineage>
        <taxon>Eukaryota</taxon>
        <taxon>Fungi</taxon>
        <taxon>Dikarya</taxon>
        <taxon>Ascomycota</taxon>
        <taxon>Pezizomycotina</taxon>
        <taxon>Leotiomycetes</taxon>
        <taxon>Helotiales</taxon>
        <taxon>Hyaloscyphaceae</taxon>
        <taxon>Hyaloscypha</taxon>
        <taxon>Hyaloscypha bicolor</taxon>
    </lineage>
</organism>
<feature type="compositionally biased region" description="Basic and acidic residues" evidence="2">
    <location>
        <begin position="637"/>
        <end position="649"/>
    </location>
</feature>
<dbReference type="RefSeq" id="XP_024742315.1">
    <property type="nucleotide sequence ID" value="XM_024873877.1"/>
</dbReference>
<dbReference type="AlphaFoldDB" id="A0A2J6TQV8"/>